<evidence type="ECO:0000313" key="5">
    <source>
        <dbReference type="EMBL" id="CBN80087.1"/>
    </source>
</evidence>
<proteinExistence type="inferred from homology"/>
<gene>
    <name evidence="5" type="primary">BBS4</name>
    <name evidence="5" type="ORF">Esi_0031_0057</name>
</gene>
<dbReference type="InParanoid" id="D8LKV4"/>
<dbReference type="Gene3D" id="1.25.40.10">
    <property type="entry name" value="Tetratricopeptide repeat domain"/>
    <property type="match status" value="2"/>
</dbReference>
<feature type="repeat" description="TPR" evidence="4">
    <location>
        <begin position="165"/>
        <end position="198"/>
    </location>
</feature>
<name>D8LKV4_ECTSI</name>
<dbReference type="EMBL" id="FN649760">
    <property type="protein sequence ID" value="CBN80087.1"/>
    <property type="molecule type" value="Genomic_DNA"/>
</dbReference>
<dbReference type="STRING" id="2880.D8LKV4"/>
<reference evidence="5 6" key="1">
    <citation type="journal article" date="2010" name="Nature">
        <title>The Ectocarpus genome and the independent evolution of multicellularity in brown algae.</title>
        <authorList>
            <person name="Cock J.M."/>
            <person name="Sterck L."/>
            <person name="Rouze P."/>
            <person name="Scornet D."/>
            <person name="Allen A.E."/>
            <person name="Amoutzias G."/>
            <person name="Anthouard V."/>
            <person name="Artiguenave F."/>
            <person name="Aury J.M."/>
            <person name="Badger J.H."/>
            <person name="Beszteri B."/>
            <person name="Billiau K."/>
            <person name="Bonnet E."/>
            <person name="Bothwell J.H."/>
            <person name="Bowler C."/>
            <person name="Boyen C."/>
            <person name="Brownlee C."/>
            <person name="Carrano C.J."/>
            <person name="Charrier B."/>
            <person name="Cho G.Y."/>
            <person name="Coelho S.M."/>
            <person name="Collen J."/>
            <person name="Corre E."/>
            <person name="Da Silva C."/>
            <person name="Delage L."/>
            <person name="Delaroque N."/>
            <person name="Dittami S.M."/>
            <person name="Doulbeau S."/>
            <person name="Elias M."/>
            <person name="Farnham G."/>
            <person name="Gachon C.M."/>
            <person name="Gschloessl B."/>
            <person name="Heesch S."/>
            <person name="Jabbari K."/>
            <person name="Jubin C."/>
            <person name="Kawai H."/>
            <person name="Kimura K."/>
            <person name="Kloareg B."/>
            <person name="Kupper F.C."/>
            <person name="Lang D."/>
            <person name="Le Bail A."/>
            <person name="Leblanc C."/>
            <person name="Lerouge P."/>
            <person name="Lohr M."/>
            <person name="Lopez P.J."/>
            <person name="Martens C."/>
            <person name="Maumus F."/>
            <person name="Michel G."/>
            <person name="Miranda-Saavedra D."/>
            <person name="Morales J."/>
            <person name="Moreau H."/>
            <person name="Motomura T."/>
            <person name="Nagasato C."/>
            <person name="Napoli C.A."/>
            <person name="Nelson D.R."/>
            <person name="Nyvall-Collen P."/>
            <person name="Peters A.F."/>
            <person name="Pommier C."/>
            <person name="Potin P."/>
            <person name="Poulain J."/>
            <person name="Quesneville H."/>
            <person name="Read B."/>
            <person name="Rensing S.A."/>
            <person name="Ritter A."/>
            <person name="Rousvoal S."/>
            <person name="Samanta M."/>
            <person name="Samson G."/>
            <person name="Schroeder D.C."/>
            <person name="Segurens B."/>
            <person name="Strittmatter M."/>
            <person name="Tonon T."/>
            <person name="Tregear J.W."/>
            <person name="Valentin K."/>
            <person name="von Dassow P."/>
            <person name="Yamagishi T."/>
            <person name="Van de Peer Y."/>
            <person name="Wincker P."/>
        </authorList>
    </citation>
    <scope>NUCLEOTIDE SEQUENCE [LARGE SCALE GENOMIC DNA]</scope>
    <source>
        <strain evidence="6">Ec32 / CCAP1310/4</strain>
    </source>
</reference>
<dbReference type="Pfam" id="PF13414">
    <property type="entry name" value="TPR_11"/>
    <property type="match status" value="1"/>
</dbReference>
<organism evidence="5 6">
    <name type="scientific">Ectocarpus siliculosus</name>
    <name type="common">Brown alga</name>
    <name type="synonym">Conferva siliculosa</name>
    <dbReference type="NCBI Taxonomy" id="2880"/>
    <lineage>
        <taxon>Eukaryota</taxon>
        <taxon>Sar</taxon>
        <taxon>Stramenopiles</taxon>
        <taxon>Ochrophyta</taxon>
        <taxon>PX clade</taxon>
        <taxon>Phaeophyceae</taxon>
        <taxon>Ectocarpales</taxon>
        <taxon>Ectocarpaceae</taxon>
        <taxon>Ectocarpus</taxon>
    </lineage>
</organism>
<dbReference type="GO" id="GO:0060271">
    <property type="term" value="P:cilium assembly"/>
    <property type="evidence" value="ECO:0007669"/>
    <property type="project" value="TreeGrafter"/>
</dbReference>
<protein>
    <submittedName>
        <fullName evidence="5">Bardet-Biedl syndrome 4</fullName>
    </submittedName>
</protein>
<evidence type="ECO:0000256" key="2">
    <source>
        <dbReference type="ARBA" id="ARBA00022803"/>
    </source>
</evidence>
<dbReference type="PANTHER" id="PTHR44186:SF1">
    <property type="entry name" value="BARDET-BIEDL SYNDROME 4 PROTEIN"/>
    <property type="match status" value="1"/>
</dbReference>
<dbReference type="PROSITE" id="PS50005">
    <property type="entry name" value="TPR"/>
    <property type="match status" value="4"/>
</dbReference>
<feature type="repeat" description="TPR" evidence="4">
    <location>
        <begin position="317"/>
        <end position="350"/>
    </location>
</feature>
<evidence type="ECO:0000256" key="4">
    <source>
        <dbReference type="PROSITE-ProRule" id="PRU00339"/>
    </source>
</evidence>
<dbReference type="Pfam" id="PF13432">
    <property type="entry name" value="TPR_16"/>
    <property type="match status" value="1"/>
</dbReference>
<keyword evidence="6" id="KW-1185">Reference proteome</keyword>
<keyword evidence="1" id="KW-0677">Repeat</keyword>
<dbReference type="InterPro" id="IPR019734">
    <property type="entry name" value="TPR_rpt"/>
</dbReference>
<dbReference type="OrthoDB" id="309339at2759"/>
<feature type="repeat" description="TPR" evidence="4">
    <location>
        <begin position="283"/>
        <end position="316"/>
    </location>
</feature>
<dbReference type="InterPro" id="IPR011990">
    <property type="entry name" value="TPR-like_helical_dom_sf"/>
</dbReference>
<keyword evidence="2 4" id="KW-0802">TPR repeat</keyword>
<evidence type="ECO:0000256" key="3">
    <source>
        <dbReference type="ARBA" id="ARBA00023778"/>
    </source>
</evidence>
<evidence type="ECO:0000256" key="1">
    <source>
        <dbReference type="ARBA" id="ARBA00022737"/>
    </source>
</evidence>
<accession>D8LKV4</accession>
<dbReference type="AlphaFoldDB" id="D8LKV4"/>
<dbReference type="Proteomes" id="UP000002630">
    <property type="component" value="Unassembled WGS sequence"/>
</dbReference>
<dbReference type="Pfam" id="PF07719">
    <property type="entry name" value="TPR_2"/>
    <property type="match status" value="1"/>
</dbReference>
<dbReference type="SMART" id="SM00028">
    <property type="entry name" value="TPR"/>
    <property type="match status" value="7"/>
</dbReference>
<dbReference type="GO" id="GO:0036064">
    <property type="term" value="C:ciliary basal body"/>
    <property type="evidence" value="ECO:0007669"/>
    <property type="project" value="TreeGrafter"/>
</dbReference>
<comment type="similarity">
    <text evidence="3">Belongs to the BBS4 family.</text>
</comment>
<dbReference type="eggNOG" id="KOG1124">
    <property type="taxonomic scope" value="Eukaryota"/>
</dbReference>
<dbReference type="PANTHER" id="PTHR44186">
    <property type="match status" value="1"/>
</dbReference>
<dbReference type="InterPro" id="IPR013105">
    <property type="entry name" value="TPR_2"/>
</dbReference>
<sequence length="411" mass="46005">MHAAGRDSHHLRGGPPVHRPEAIEGVVLRERRNWRIFSAFARQEYPECLQIIEEQLRACNGLAEYAIHVKGQIVRAQGQIQESLVLFQAATCLNPQNPSNLKEVGRCLFLLGKHKAALDVYGEAQQIDSEDWEVWHSRGLCYMHLKQFERALEAFDQANSISRHDSTFLHMGKVYRLQDKPAEALTVYEEALEFSPESPELLTTVGLLHLQQGENQKAFECLGNALTHDPRNPKAILAAGSIIQDNQDMDVALVKYRVSAVQCKYIAAVACLKRALYLDPFEWIVAYNLGLVHLSTSQYASAFHHFSAAINLKPDFAASYMYLAITLARLEDFDNACSAYDKALELDGGGGDYLTHLNYAVTLLNNDEPERAAEHYASFKKIFEALDPDTERDQEVLARSQALANSLGASS</sequence>
<dbReference type="GO" id="GO:0061512">
    <property type="term" value="P:protein localization to cilium"/>
    <property type="evidence" value="ECO:0007669"/>
    <property type="project" value="TreeGrafter"/>
</dbReference>
<evidence type="ECO:0000313" key="6">
    <source>
        <dbReference type="Proteomes" id="UP000002630"/>
    </source>
</evidence>
<dbReference type="SUPFAM" id="SSF48452">
    <property type="entry name" value="TPR-like"/>
    <property type="match status" value="3"/>
</dbReference>
<feature type="repeat" description="TPR" evidence="4">
    <location>
        <begin position="199"/>
        <end position="232"/>
    </location>
</feature>